<proteinExistence type="inferred from homology"/>
<keyword evidence="13" id="KW-1185">Reference proteome</keyword>
<dbReference type="WBParaSite" id="SMUV_0000114401-mRNA-1">
    <property type="protein sequence ID" value="SMUV_0000114401-mRNA-1"/>
    <property type="gene ID" value="SMUV_0000114401"/>
</dbReference>
<dbReference type="PANTHER" id="PTHR46095:SF1">
    <property type="entry name" value="ZINC FINGER PROTEIN 593"/>
    <property type="match status" value="1"/>
</dbReference>
<dbReference type="STRING" id="451379.A0A0N5AAG8"/>
<dbReference type="InterPro" id="IPR036236">
    <property type="entry name" value="Znf_C2H2_sf"/>
</dbReference>
<feature type="domain" description="C2H2-type" evidence="12">
    <location>
        <begin position="49"/>
        <end position="70"/>
    </location>
</feature>
<sequence length="76" mass="8823">MPKKHSQSNKTRKRKGKDLDQILEDLKPEKAAKLLNQEVDMDLPGDGKFYCIECNRYFIDDNTLKSHKKTKGIAMK</sequence>
<dbReference type="PANTHER" id="PTHR46095">
    <property type="entry name" value="ZINC FINGER PROTEIN 593"/>
    <property type="match status" value="1"/>
</dbReference>
<reference evidence="14" key="1">
    <citation type="submission" date="2017-02" db="UniProtKB">
        <authorList>
            <consortium name="WormBaseParasite"/>
        </authorList>
    </citation>
    <scope>IDENTIFICATION</scope>
</reference>
<dbReference type="GO" id="GO:0005634">
    <property type="term" value="C:nucleus"/>
    <property type="evidence" value="ECO:0007669"/>
    <property type="project" value="UniProtKB-SubCell"/>
</dbReference>
<accession>A0A0N5AAG8</accession>
<dbReference type="GO" id="GO:0005737">
    <property type="term" value="C:cytoplasm"/>
    <property type="evidence" value="ECO:0007669"/>
    <property type="project" value="UniProtKB-SubCell"/>
</dbReference>
<evidence type="ECO:0000256" key="1">
    <source>
        <dbReference type="ARBA" id="ARBA00004123"/>
    </source>
</evidence>
<evidence type="ECO:0000256" key="7">
    <source>
        <dbReference type="ARBA" id="ARBA00022833"/>
    </source>
</evidence>
<feature type="compositionally biased region" description="Basic residues" evidence="11">
    <location>
        <begin position="1"/>
        <end position="16"/>
    </location>
</feature>
<comment type="similarity">
    <text evidence="9">Belongs to the ZNF593/BUD20 C2H2-type zinc-finger protein family.</text>
</comment>
<dbReference type="AlphaFoldDB" id="A0A0N5AAG8"/>
<evidence type="ECO:0000256" key="11">
    <source>
        <dbReference type="SAM" id="MobiDB-lite"/>
    </source>
</evidence>
<dbReference type="SUPFAM" id="SSF57667">
    <property type="entry name" value="beta-beta-alpha zinc fingers"/>
    <property type="match status" value="1"/>
</dbReference>
<keyword evidence="3" id="KW-0963">Cytoplasm</keyword>
<keyword evidence="6 10" id="KW-0863">Zinc-finger</keyword>
<dbReference type="PROSITE" id="PS50157">
    <property type="entry name" value="ZINC_FINGER_C2H2_2"/>
    <property type="match status" value="1"/>
</dbReference>
<dbReference type="GO" id="GO:0042254">
    <property type="term" value="P:ribosome biogenesis"/>
    <property type="evidence" value="ECO:0007669"/>
    <property type="project" value="UniProtKB-KW"/>
</dbReference>
<keyword evidence="7" id="KW-0862">Zinc</keyword>
<evidence type="ECO:0000256" key="2">
    <source>
        <dbReference type="ARBA" id="ARBA00004496"/>
    </source>
</evidence>
<dbReference type="InterPro" id="IPR022755">
    <property type="entry name" value="Znf_C2H2_jaz"/>
</dbReference>
<evidence type="ECO:0000313" key="14">
    <source>
        <dbReference type="WBParaSite" id="SMUV_0000114401-mRNA-1"/>
    </source>
</evidence>
<comment type="subcellular location">
    <subcellularLocation>
        <location evidence="2">Cytoplasm</location>
    </subcellularLocation>
    <subcellularLocation>
        <location evidence="1">Nucleus</location>
    </subcellularLocation>
</comment>
<evidence type="ECO:0000259" key="12">
    <source>
        <dbReference type="PROSITE" id="PS50157"/>
    </source>
</evidence>
<keyword evidence="5" id="KW-0479">Metal-binding</keyword>
<name>A0A0N5AAG8_9BILA</name>
<protein>
    <submittedName>
        <fullName evidence="14">C2H2-type domain-containing protein</fullName>
    </submittedName>
</protein>
<evidence type="ECO:0000256" key="10">
    <source>
        <dbReference type="PROSITE-ProRule" id="PRU00042"/>
    </source>
</evidence>
<dbReference type="Pfam" id="PF12171">
    <property type="entry name" value="zf-C2H2_jaz"/>
    <property type="match status" value="1"/>
</dbReference>
<evidence type="ECO:0000256" key="3">
    <source>
        <dbReference type="ARBA" id="ARBA00022490"/>
    </source>
</evidence>
<keyword evidence="8" id="KW-0539">Nucleus</keyword>
<dbReference type="Proteomes" id="UP000046393">
    <property type="component" value="Unplaced"/>
</dbReference>
<evidence type="ECO:0000313" key="13">
    <source>
        <dbReference type="Proteomes" id="UP000046393"/>
    </source>
</evidence>
<dbReference type="InterPro" id="IPR051879">
    <property type="entry name" value="C2H2-ZF_Maturation_Protein"/>
</dbReference>
<evidence type="ECO:0000256" key="6">
    <source>
        <dbReference type="ARBA" id="ARBA00022771"/>
    </source>
</evidence>
<dbReference type="Gene3D" id="3.30.160.60">
    <property type="entry name" value="Classic Zinc Finger"/>
    <property type="match status" value="1"/>
</dbReference>
<organism evidence="13 14">
    <name type="scientific">Syphacia muris</name>
    <dbReference type="NCBI Taxonomy" id="451379"/>
    <lineage>
        <taxon>Eukaryota</taxon>
        <taxon>Metazoa</taxon>
        <taxon>Ecdysozoa</taxon>
        <taxon>Nematoda</taxon>
        <taxon>Chromadorea</taxon>
        <taxon>Rhabditida</taxon>
        <taxon>Spirurina</taxon>
        <taxon>Oxyuridomorpha</taxon>
        <taxon>Oxyuroidea</taxon>
        <taxon>Oxyuridae</taxon>
        <taxon>Syphacia</taxon>
    </lineage>
</organism>
<evidence type="ECO:0000256" key="4">
    <source>
        <dbReference type="ARBA" id="ARBA00022517"/>
    </source>
</evidence>
<evidence type="ECO:0000256" key="5">
    <source>
        <dbReference type="ARBA" id="ARBA00022723"/>
    </source>
</evidence>
<feature type="region of interest" description="Disordered" evidence="11">
    <location>
        <begin position="1"/>
        <end position="22"/>
    </location>
</feature>
<keyword evidence="4" id="KW-0690">Ribosome biogenesis</keyword>
<evidence type="ECO:0000256" key="9">
    <source>
        <dbReference type="ARBA" id="ARBA00038064"/>
    </source>
</evidence>
<dbReference type="InterPro" id="IPR013087">
    <property type="entry name" value="Znf_C2H2_type"/>
</dbReference>
<dbReference type="GO" id="GO:0008270">
    <property type="term" value="F:zinc ion binding"/>
    <property type="evidence" value="ECO:0007669"/>
    <property type="project" value="UniProtKB-KW"/>
</dbReference>
<evidence type="ECO:0000256" key="8">
    <source>
        <dbReference type="ARBA" id="ARBA00023242"/>
    </source>
</evidence>